<evidence type="ECO:0000256" key="12">
    <source>
        <dbReference type="ARBA" id="ARBA00023211"/>
    </source>
</evidence>
<dbReference type="EC" id="6.5.1.2" evidence="2 15"/>
<keyword evidence="9 15" id="KW-0460">Magnesium</keyword>
<comment type="cofactor">
    <cofactor evidence="15">
        <name>Mg(2+)</name>
        <dbReference type="ChEBI" id="CHEBI:18420"/>
    </cofactor>
    <cofactor evidence="15">
        <name>Mn(2+)</name>
        <dbReference type="ChEBI" id="CHEBI:29035"/>
    </cofactor>
</comment>
<dbReference type="InterPro" id="IPR001679">
    <property type="entry name" value="DNA_ligase"/>
</dbReference>
<dbReference type="PIRSF" id="PIRSF001604">
    <property type="entry name" value="LigA"/>
    <property type="match status" value="1"/>
</dbReference>
<dbReference type="CDD" id="cd00114">
    <property type="entry name" value="LIGANc"/>
    <property type="match status" value="1"/>
</dbReference>
<dbReference type="NCBIfam" id="NF005932">
    <property type="entry name" value="PRK07956.1"/>
    <property type="match status" value="1"/>
</dbReference>
<feature type="binding site" evidence="15">
    <location>
        <position position="431"/>
    </location>
    <ligand>
        <name>Zn(2+)</name>
        <dbReference type="ChEBI" id="CHEBI:29105"/>
    </ligand>
</feature>
<feature type="binding site" evidence="15">
    <location>
        <begin position="38"/>
        <end position="42"/>
    </location>
    <ligand>
        <name>NAD(+)</name>
        <dbReference type="ChEBI" id="CHEBI:57540"/>
    </ligand>
</feature>
<comment type="similarity">
    <text evidence="14 15">Belongs to the NAD-dependent DNA ligase family. LigA subfamily.</text>
</comment>
<accession>A0A5R9DVS5</accession>
<feature type="binding site" evidence="15">
    <location>
        <position position="314"/>
    </location>
    <ligand>
        <name>NAD(+)</name>
        <dbReference type="ChEBI" id="CHEBI:57540"/>
    </ligand>
</feature>
<sequence length="674" mass="75643">MVQSKDLEQAKERLEQLKSELNHHAYNYYVLDKPNITDAEYDQMYNELENLEKAHPEWITSDSPTQRIGDQLLEGFTKVEHAEAMYSLGNAFNEEEVGAFIQRVQNQTEQEVEFMVECKIDGLAIALTYENGAFVRGATRGDGTVGEDITTNLRTIRSLPLKLKEPVSVEVRGEAYMPKDVFKQLNDEREETGEVPFANPRNAAAGGLRQIDPKAVSKRRLNMFLYSALYNDDFDVESQAELFEQLQFLGFRTNPLRKLCKNQTEVMDFIHQIEEERHDLPYEIDGIVIKVNDVALQQQLGYTVKAPRWAIAYKFKADIAETKLNEVEWTVGRTGVVTPTAVMDPVQLAGSTVQRASLHNVDLIEALDVRIGDTVEIHKAGDIIPEIVSVVMSQRPEDSQPLPIPTTCPRCDAELVRLNEEVALRCVNPLCPAQKLAKMIHFSSRNAMNITGLGDKIMEHLINQALVSDPSDLYTLEQEDFLTLPNTKEKSATKYQDAIEESKSNSLERLLFGLGIRHVGSKAARLISEKFRKIEAIQQASTEDIETIDGIGPMISQAIVEYFDMEESNELIQRLQEAGVNTDYLGVVPEEIDLKDNFFANQTVVLTGSMETLTRGEAKKRLENLGAKVTGSVSKNTNYLVAGESAGSKLTKAQDLGIAIMDEETFLEKLKESE</sequence>
<dbReference type="InterPro" id="IPR033136">
    <property type="entry name" value="DNA_ligase_CS"/>
</dbReference>
<dbReference type="RefSeq" id="WP_138404325.1">
    <property type="nucleotide sequence ID" value="NZ_VBSP01000013.1"/>
</dbReference>
<dbReference type="GO" id="GO:0046872">
    <property type="term" value="F:metal ion binding"/>
    <property type="evidence" value="ECO:0007669"/>
    <property type="project" value="UniProtKB-KW"/>
</dbReference>
<evidence type="ECO:0000256" key="14">
    <source>
        <dbReference type="ARBA" id="ARBA00060881"/>
    </source>
</evidence>
<dbReference type="GO" id="GO:0005829">
    <property type="term" value="C:cytosol"/>
    <property type="evidence" value="ECO:0007669"/>
    <property type="project" value="TreeGrafter"/>
</dbReference>
<dbReference type="SUPFAM" id="SSF56091">
    <property type="entry name" value="DNA ligase/mRNA capping enzyme, catalytic domain"/>
    <property type="match status" value="1"/>
</dbReference>
<dbReference type="InterPro" id="IPR010994">
    <property type="entry name" value="RuvA_2-like"/>
</dbReference>
<keyword evidence="8 15" id="KW-0862">Zinc</keyword>
<dbReference type="SUPFAM" id="SSF47781">
    <property type="entry name" value="RuvA domain 2-like"/>
    <property type="match status" value="1"/>
</dbReference>
<dbReference type="Pfam" id="PF03119">
    <property type="entry name" value="DNA_ligase_ZBD"/>
    <property type="match status" value="1"/>
</dbReference>
<dbReference type="Gene3D" id="2.40.50.140">
    <property type="entry name" value="Nucleic acid-binding proteins"/>
    <property type="match status" value="1"/>
</dbReference>
<dbReference type="EMBL" id="VBSP01000013">
    <property type="protein sequence ID" value="TLQ41637.1"/>
    <property type="molecule type" value="Genomic_DNA"/>
</dbReference>
<evidence type="ECO:0000256" key="15">
    <source>
        <dbReference type="HAMAP-Rule" id="MF_01588"/>
    </source>
</evidence>
<dbReference type="OrthoDB" id="9759736at2"/>
<dbReference type="FunFam" id="2.40.50.140:FF:000012">
    <property type="entry name" value="DNA ligase"/>
    <property type="match status" value="1"/>
</dbReference>
<evidence type="ECO:0000313" key="18">
    <source>
        <dbReference type="EMBL" id="TLQ41637.1"/>
    </source>
</evidence>
<dbReference type="InterPro" id="IPR018239">
    <property type="entry name" value="DNA_ligase_AS"/>
</dbReference>
<dbReference type="FunFam" id="1.10.287.610:FF:000002">
    <property type="entry name" value="DNA ligase"/>
    <property type="match status" value="1"/>
</dbReference>
<dbReference type="SUPFAM" id="SSF52113">
    <property type="entry name" value="BRCT domain"/>
    <property type="match status" value="1"/>
</dbReference>
<keyword evidence="10 15" id="KW-0520">NAD</keyword>
<dbReference type="GO" id="GO:0006281">
    <property type="term" value="P:DNA repair"/>
    <property type="evidence" value="ECO:0007669"/>
    <property type="project" value="UniProtKB-KW"/>
</dbReference>
<dbReference type="AlphaFoldDB" id="A0A5R9DVS5"/>
<evidence type="ECO:0000256" key="2">
    <source>
        <dbReference type="ARBA" id="ARBA00012722"/>
    </source>
</evidence>
<dbReference type="Gene3D" id="3.30.470.30">
    <property type="entry name" value="DNA ligase/mRNA capping enzyme"/>
    <property type="match status" value="1"/>
</dbReference>
<feature type="binding site" evidence="15">
    <location>
        <position position="140"/>
    </location>
    <ligand>
        <name>NAD(+)</name>
        <dbReference type="ChEBI" id="CHEBI:57540"/>
    </ligand>
</feature>
<protein>
    <recommendedName>
        <fullName evidence="3 15">DNA ligase</fullName>
        <ecNumber evidence="2 15">6.5.1.2</ecNumber>
    </recommendedName>
    <alternativeName>
        <fullName evidence="15">Polydeoxyribonucleotide synthase [NAD(+)]</fullName>
    </alternativeName>
</protein>
<feature type="binding site" evidence="15">
    <location>
        <position position="408"/>
    </location>
    <ligand>
        <name>Zn(2+)</name>
        <dbReference type="ChEBI" id="CHEBI:29105"/>
    </ligand>
</feature>
<keyword evidence="4 15" id="KW-0436">Ligase</keyword>
<dbReference type="PANTHER" id="PTHR23389:SF9">
    <property type="entry name" value="DNA LIGASE"/>
    <property type="match status" value="1"/>
</dbReference>
<evidence type="ECO:0000313" key="19">
    <source>
        <dbReference type="Proteomes" id="UP000306420"/>
    </source>
</evidence>
<dbReference type="CDD" id="cd17748">
    <property type="entry name" value="BRCT_DNA_ligase_like"/>
    <property type="match status" value="1"/>
</dbReference>
<dbReference type="Proteomes" id="UP000306420">
    <property type="component" value="Unassembled WGS sequence"/>
</dbReference>
<dbReference type="Pfam" id="PF03120">
    <property type="entry name" value="OB_DNA_ligase"/>
    <property type="match status" value="1"/>
</dbReference>
<dbReference type="Gene3D" id="6.20.10.30">
    <property type="match status" value="1"/>
</dbReference>
<dbReference type="InterPro" id="IPR041663">
    <property type="entry name" value="DisA/LigA_HHH"/>
</dbReference>
<evidence type="ECO:0000256" key="1">
    <source>
        <dbReference type="ARBA" id="ARBA00004067"/>
    </source>
</evidence>
<keyword evidence="11 15" id="KW-0234">DNA repair</keyword>
<dbReference type="Pfam" id="PF22745">
    <property type="entry name" value="Nlig-Ia"/>
    <property type="match status" value="1"/>
</dbReference>
<dbReference type="InterPro" id="IPR004150">
    <property type="entry name" value="NAD_DNA_ligase_OB"/>
</dbReference>
<proteinExistence type="inferred from homology"/>
<dbReference type="InterPro" id="IPR012340">
    <property type="entry name" value="NA-bd_OB-fold"/>
</dbReference>
<feature type="binding site" evidence="15">
    <location>
        <position position="290"/>
    </location>
    <ligand>
        <name>NAD(+)</name>
        <dbReference type="ChEBI" id="CHEBI:57540"/>
    </ligand>
</feature>
<dbReference type="Pfam" id="PF01653">
    <property type="entry name" value="DNA_ligase_aden"/>
    <property type="match status" value="1"/>
</dbReference>
<comment type="function">
    <text evidence="1 15">DNA ligase that catalyzes the formation of phosphodiester linkages between 5'-phosphoryl and 3'-hydroxyl groups in double-stranded DNA using NAD as a coenzyme and as the energy source for the reaction. It is essential for DNA replication and repair of damaged DNA.</text>
</comment>
<feature type="binding site" evidence="15">
    <location>
        <position position="117"/>
    </location>
    <ligand>
        <name>NAD(+)</name>
        <dbReference type="ChEBI" id="CHEBI:57540"/>
    </ligand>
</feature>
<comment type="catalytic activity">
    <reaction evidence="13 15 16">
        <text>NAD(+) + (deoxyribonucleotide)n-3'-hydroxyl + 5'-phospho-(deoxyribonucleotide)m = (deoxyribonucleotide)n+m + AMP + beta-nicotinamide D-nucleotide.</text>
        <dbReference type="EC" id="6.5.1.2"/>
    </reaction>
</comment>
<keyword evidence="7 15" id="KW-0227">DNA damage</keyword>
<evidence type="ECO:0000256" key="13">
    <source>
        <dbReference type="ARBA" id="ARBA00034005"/>
    </source>
</evidence>
<evidence type="ECO:0000256" key="5">
    <source>
        <dbReference type="ARBA" id="ARBA00022705"/>
    </source>
</evidence>
<feature type="domain" description="BRCT" evidence="17">
    <location>
        <begin position="594"/>
        <end position="674"/>
    </location>
</feature>
<dbReference type="InterPro" id="IPR013840">
    <property type="entry name" value="DNAligase_N"/>
</dbReference>
<dbReference type="InterPro" id="IPR013839">
    <property type="entry name" value="DNAligase_adenylation"/>
</dbReference>
<dbReference type="Gene3D" id="1.10.150.20">
    <property type="entry name" value="5' to 3' exonuclease, C-terminal subdomain"/>
    <property type="match status" value="2"/>
</dbReference>
<dbReference type="FunFam" id="1.10.150.20:FF:000006">
    <property type="entry name" value="DNA ligase"/>
    <property type="match status" value="1"/>
</dbReference>
<dbReference type="PROSITE" id="PS01056">
    <property type="entry name" value="DNA_LIGASE_N2"/>
    <property type="match status" value="1"/>
</dbReference>
<evidence type="ECO:0000256" key="6">
    <source>
        <dbReference type="ARBA" id="ARBA00022723"/>
    </source>
</evidence>
<evidence type="ECO:0000256" key="11">
    <source>
        <dbReference type="ARBA" id="ARBA00023204"/>
    </source>
</evidence>
<evidence type="ECO:0000256" key="8">
    <source>
        <dbReference type="ARBA" id="ARBA00022833"/>
    </source>
</evidence>
<dbReference type="PROSITE" id="PS01055">
    <property type="entry name" value="DNA_LIGASE_N1"/>
    <property type="match status" value="1"/>
</dbReference>
<evidence type="ECO:0000256" key="9">
    <source>
        <dbReference type="ARBA" id="ARBA00022842"/>
    </source>
</evidence>
<dbReference type="Pfam" id="PF12826">
    <property type="entry name" value="HHH_2"/>
    <property type="match status" value="1"/>
</dbReference>
<dbReference type="SMART" id="SM00292">
    <property type="entry name" value="BRCT"/>
    <property type="match status" value="1"/>
</dbReference>
<reference evidence="18 19" key="1">
    <citation type="submission" date="2019-05" db="EMBL/GenBank/DDBJ databases">
        <title>The metagenome of a microbial culture collection derived from dairy environment covers the genomic content of the human microbiome.</title>
        <authorList>
            <person name="Roder T."/>
            <person name="Wuthrich D."/>
            <person name="Sattari Z."/>
            <person name="Von Ah U."/>
            <person name="Bar C."/>
            <person name="Ronchi F."/>
            <person name="Macpherson A.J."/>
            <person name="Ganal-Vonarburg S.C."/>
            <person name="Bruggmann R."/>
            <person name="Vergeres G."/>
        </authorList>
    </citation>
    <scope>NUCLEOTIDE SEQUENCE [LARGE SCALE GENOMIC DNA]</scope>
    <source>
        <strain evidence="18 19">FAM 24227</strain>
    </source>
</reference>
<dbReference type="FunFam" id="3.30.470.30:FF:000001">
    <property type="entry name" value="DNA ligase"/>
    <property type="match status" value="1"/>
</dbReference>
<keyword evidence="6 15" id="KW-0479">Metal-binding</keyword>
<evidence type="ECO:0000256" key="10">
    <source>
        <dbReference type="ARBA" id="ARBA00023027"/>
    </source>
</evidence>
<feature type="active site" description="N6-AMP-lysine intermediate" evidence="15">
    <location>
        <position position="119"/>
    </location>
</feature>
<keyword evidence="12 15" id="KW-0464">Manganese</keyword>
<dbReference type="NCBIfam" id="TIGR00575">
    <property type="entry name" value="dnlj"/>
    <property type="match status" value="1"/>
</dbReference>
<dbReference type="Pfam" id="PF00533">
    <property type="entry name" value="BRCT"/>
    <property type="match status" value="1"/>
</dbReference>
<dbReference type="Gene3D" id="3.40.50.10190">
    <property type="entry name" value="BRCT domain"/>
    <property type="match status" value="1"/>
</dbReference>
<feature type="binding site" evidence="15">
    <location>
        <position position="174"/>
    </location>
    <ligand>
        <name>NAD(+)</name>
        <dbReference type="ChEBI" id="CHEBI:57540"/>
    </ligand>
</feature>
<dbReference type="SUPFAM" id="SSF50249">
    <property type="entry name" value="Nucleic acid-binding proteins"/>
    <property type="match status" value="1"/>
</dbReference>
<feature type="binding site" evidence="15">
    <location>
        <position position="411"/>
    </location>
    <ligand>
        <name>Zn(2+)</name>
        <dbReference type="ChEBI" id="CHEBI:29105"/>
    </ligand>
</feature>
<organism evidence="18 19">
    <name type="scientific">Ruoffia tabacinasalis</name>
    <dbReference type="NCBI Taxonomy" id="87458"/>
    <lineage>
        <taxon>Bacteria</taxon>
        <taxon>Bacillati</taxon>
        <taxon>Bacillota</taxon>
        <taxon>Bacilli</taxon>
        <taxon>Lactobacillales</taxon>
        <taxon>Aerococcaceae</taxon>
        <taxon>Ruoffia</taxon>
    </lineage>
</organism>
<dbReference type="InterPro" id="IPR036420">
    <property type="entry name" value="BRCT_dom_sf"/>
</dbReference>
<dbReference type="GO" id="GO:0003911">
    <property type="term" value="F:DNA ligase (NAD+) activity"/>
    <property type="evidence" value="ECO:0007669"/>
    <property type="project" value="UniProtKB-UniRule"/>
</dbReference>
<keyword evidence="5 15" id="KW-0235">DNA replication</keyword>
<evidence type="ECO:0000256" key="4">
    <source>
        <dbReference type="ARBA" id="ARBA00022598"/>
    </source>
</evidence>
<dbReference type="PANTHER" id="PTHR23389">
    <property type="entry name" value="CHROMOSOME TRANSMISSION FIDELITY FACTOR 18"/>
    <property type="match status" value="1"/>
</dbReference>
<evidence type="ECO:0000259" key="17">
    <source>
        <dbReference type="PROSITE" id="PS50172"/>
    </source>
</evidence>
<dbReference type="HAMAP" id="MF_01588">
    <property type="entry name" value="DNA_ligase_A"/>
    <property type="match status" value="1"/>
</dbReference>
<evidence type="ECO:0000256" key="7">
    <source>
        <dbReference type="ARBA" id="ARBA00022763"/>
    </source>
</evidence>
<gene>
    <name evidence="15 18" type="primary">ligA</name>
    <name evidence="18" type="ORF">FEZ33_05090</name>
</gene>
<dbReference type="FunFam" id="1.10.150.20:FF:000007">
    <property type="entry name" value="DNA ligase"/>
    <property type="match status" value="1"/>
</dbReference>
<comment type="caution">
    <text evidence="18">The sequence shown here is derived from an EMBL/GenBank/DDBJ whole genome shotgun (WGS) entry which is preliminary data.</text>
</comment>
<dbReference type="GO" id="GO:0006260">
    <property type="term" value="P:DNA replication"/>
    <property type="evidence" value="ECO:0007669"/>
    <property type="project" value="UniProtKB-KW"/>
</dbReference>
<dbReference type="InterPro" id="IPR004149">
    <property type="entry name" value="Znf_DNAligase_C4"/>
</dbReference>
<feature type="binding site" evidence="15">
    <location>
        <position position="426"/>
    </location>
    <ligand>
        <name>Zn(2+)</name>
        <dbReference type="ChEBI" id="CHEBI:29105"/>
    </ligand>
</feature>
<dbReference type="SMART" id="SM00532">
    <property type="entry name" value="LIGANc"/>
    <property type="match status" value="1"/>
</dbReference>
<evidence type="ECO:0000256" key="3">
    <source>
        <dbReference type="ARBA" id="ARBA00013308"/>
    </source>
</evidence>
<dbReference type="InterPro" id="IPR001357">
    <property type="entry name" value="BRCT_dom"/>
</dbReference>
<feature type="binding site" evidence="15">
    <location>
        <begin position="87"/>
        <end position="88"/>
    </location>
    <ligand>
        <name>NAD(+)</name>
        <dbReference type="ChEBI" id="CHEBI:57540"/>
    </ligand>
</feature>
<dbReference type="PROSITE" id="PS50172">
    <property type="entry name" value="BRCT"/>
    <property type="match status" value="1"/>
</dbReference>
<dbReference type="Gene3D" id="1.10.287.610">
    <property type="entry name" value="Helix hairpin bin"/>
    <property type="match status" value="1"/>
</dbReference>
<name>A0A5R9DVS5_9LACT</name>
<evidence type="ECO:0000256" key="16">
    <source>
        <dbReference type="RuleBase" id="RU000618"/>
    </source>
</evidence>